<evidence type="ECO:0000256" key="1">
    <source>
        <dbReference type="ARBA" id="ARBA00005375"/>
    </source>
</evidence>
<dbReference type="PANTHER" id="PTHR11567:SF110">
    <property type="entry name" value="2-PHOSPHOXYLOSE PHOSPHATASE 1"/>
    <property type="match status" value="1"/>
</dbReference>
<dbReference type="VEuPathDB" id="TriTrypDB:LPAL13_350076100"/>
<dbReference type="GO" id="GO:0016791">
    <property type="term" value="F:phosphatase activity"/>
    <property type="evidence" value="ECO:0007669"/>
    <property type="project" value="TreeGrafter"/>
</dbReference>
<dbReference type="Pfam" id="PF00328">
    <property type="entry name" value="His_Phos_2"/>
    <property type="match status" value="1"/>
</dbReference>
<evidence type="ECO:0000313" key="4">
    <source>
        <dbReference type="Proteomes" id="UP000063063"/>
    </source>
</evidence>
<dbReference type="Gene3D" id="3.40.50.1240">
    <property type="entry name" value="Phosphoglycerate mutase-like"/>
    <property type="match status" value="1"/>
</dbReference>
<name>A0A088S333_LEIPA</name>
<evidence type="ECO:0000256" key="2">
    <source>
        <dbReference type="ARBA" id="ARBA00022801"/>
    </source>
</evidence>
<sequence length="528" mass="57073">MASKLLRVLATALLVAAAVSVDARLVVRMVQVAHRHGARSALVDDNATQICGTVYPCGELTDEGVEMVRAVGKFARSRYNDPSLVESPLFPSTRYNSSVVYTRSTDTQRTIQSATAFLHGLFEDDYFFPVVYSHNMTTDALLSTDTVPSVMGRSWLDSPALSATLNPVVDAHLTWDAIQAAAKDAWIEGLCADPNARADCVLNLYDVAAAFEASGRLDSTSDLKAAYPGLVEVNAAWYKYVFGWNGTDKLDRTQGTPSQNLAQTMLANMNAHRLSPSYKLFEYSAHDTTIAPLAVTFGDQGSTTMRPPYAITIFVELLQDTEDANGWYVRLIRGNPVKAANGIYVFQQSGIEVHCMDSAGNMEVASTGICPLDNFRRMVDYSRPTVEDGNCAMTTTQYSNMGCPRTIADNEPVPLLCEVYRRVCTNKACPPAHILSAADYQCYPTAETQGPSSSTNSSSGSSSTNSSGSSSSSGITTPPGTSAFLRPMNLRPRVLSPEKRRRIAADILHGVTNGVAVGAALQEYNRQG</sequence>
<dbReference type="eggNOG" id="KOG3720">
    <property type="taxonomic scope" value="Eukaryota"/>
</dbReference>
<keyword evidence="4" id="KW-1185">Reference proteome</keyword>
<dbReference type="InterPro" id="IPR050645">
    <property type="entry name" value="Histidine_acid_phosphatase"/>
</dbReference>
<dbReference type="InterPro" id="IPR029033">
    <property type="entry name" value="His_PPase_superfam"/>
</dbReference>
<dbReference type="OrthoDB" id="258799at2759"/>
<keyword evidence="2" id="KW-0378">Hydrolase</keyword>
<dbReference type="InterPro" id="IPR000560">
    <property type="entry name" value="His_Pase_clade-2"/>
</dbReference>
<dbReference type="GeneID" id="22579693"/>
<dbReference type="EMBL" id="CP009404">
    <property type="protein sequence ID" value="AIO02793.2"/>
    <property type="molecule type" value="Genomic_DNA"/>
</dbReference>
<gene>
    <name evidence="3" type="ORF">LPMP_356650</name>
</gene>
<dbReference type="VEuPathDB" id="TriTrypDB:LPMP_356650"/>
<accession>A0A088S333</accession>
<dbReference type="SUPFAM" id="SSF53254">
    <property type="entry name" value="Phosphoglycerate mutase-like"/>
    <property type="match status" value="1"/>
</dbReference>
<dbReference type="CDD" id="cd07061">
    <property type="entry name" value="HP_HAP_like"/>
    <property type="match status" value="1"/>
</dbReference>
<proteinExistence type="inferred from homology"/>
<evidence type="ECO:0000313" key="3">
    <source>
        <dbReference type="EMBL" id="AIO02793.2"/>
    </source>
</evidence>
<dbReference type="AlphaFoldDB" id="A0A088S333"/>
<dbReference type="Proteomes" id="UP000063063">
    <property type="component" value="Chromosome 35"/>
</dbReference>
<dbReference type="KEGG" id="lpan:LPMP_356650"/>
<reference evidence="3 4" key="1">
    <citation type="journal article" date="2015" name="Sci. Rep.">
        <title>The genome of Leishmania panamensis: insights into genomics of the L. (Viannia) subgenus.</title>
        <authorList>
            <person name="Llanes A."/>
            <person name="Restrepo C.M."/>
            <person name="Vecchio G.D."/>
            <person name="Anguizola F.J."/>
            <person name="Lleonart R."/>
        </authorList>
    </citation>
    <scope>NUCLEOTIDE SEQUENCE [LARGE SCALE GENOMIC DNA]</scope>
    <source>
        <strain evidence="3 4">MHOM/PA/94/PSC-1</strain>
    </source>
</reference>
<protein>
    <submittedName>
        <fullName evidence="3">Histidine secretory acid phosphatase, putative</fullName>
    </submittedName>
</protein>
<dbReference type="RefSeq" id="XP_010703593.1">
    <property type="nucleotide sequence ID" value="XM_010705291.1"/>
</dbReference>
<comment type="similarity">
    <text evidence="1">Belongs to the histidine acid phosphatase family.</text>
</comment>
<dbReference type="PANTHER" id="PTHR11567">
    <property type="entry name" value="ACID PHOSPHATASE-RELATED"/>
    <property type="match status" value="1"/>
</dbReference>
<organism evidence="3 4">
    <name type="scientific">Leishmania panamensis</name>
    <dbReference type="NCBI Taxonomy" id="5679"/>
    <lineage>
        <taxon>Eukaryota</taxon>
        <taxon>Discoba</taxon>
        <taxon>Euglenozoa</taxon>
        <taxon>Kinetoplastea</taxon>
        <taxon>Metakinetoplastina</taxon>
        <taxon>Trypanosomatida</taxon>
        <taxon>Trypanosomatidae</taxon>
        <taxon>Leishmaniinae</taxon>
        <taxon>Leishmania</taxon>
        <taxon>Leishmania guyanensis species complex</taxon>
    </lineage>
</organism>